<evidence type="ECO:0000313" key="1">
    <source>
        <dbReference type="EMBL" id="CDH54755.1"/>
    </source>
</evidence>
<name>A0A068RYC7_9FUNG</name>
<protein>
    <submittedName>
        <fullName evidence="1">Uncharacterized protein</fullName>
    </submittedName>
</protein>
<dbReference type="EMBL" id="CBTN010000025">
    <property type="protein sequence ID" value="CDH54755.1"/>
    <property type="molecule type" value="Genomic_DNA"/>
</dbReference>
<dbReference type="Proteomes" id="UP000027586">
    <property type="component" value="Unassembled WGS sequence"/>
</dbReference>
<reference evidence="1" key="1">
    <citation type="submission" date="2013-08" db="EMBL/GenBank/DDBJ databases">
        <title>Gene expansion shapes genome architecture in the human pathogen Lichtheimia corymbifera: an evolutionary genomics analysis in the ancient terrestrial Mucorales (Mucoromycotina).</title>
        <authorList>
            <person name="Schwartze V.U."/>
            <person name="Winter S."/>
            <person name="Shelest E."/>
            <person name="Marcet-Houben M."/>
            <person name="Horn F."/>
            <person name="Wehner S."/>
            <person name="Hoffmann K."/>
            <person name="Riege K."/>
            <person name="Sammeth M."/>
            <person name="Nowrousian M."/>
            <person name="Valiante V."/>
            <person name="Linde J."/>
            <person name="Jacobsen I.D."/>
            <person name="Marz M."/>
            <person name="Brakhage A.A."/>
            <person name="Gabaldon T."/>
            <person name="Bocker S."/>
            <person name="Voigt K."/>
        </authorList>
    </citation>
    <scope>NUCLEOTIDE SEQUENCE [LARGE SCALE GENOMIC DNA]</scope>
    <source>
        <strain evidence="1">FSU 9682</strain>
    </source>
</reference>
<comment type="caution">
    <text evidence="1">The sequence shown here is derived from an EMBL/GenBank/DDBJ whole genome shotgun (WGS) entry which is preliminary data.</text>
</comment>
<gene>
    <name evidence="1" type="ORF">LCOR_05973.1</name>
</gene>
<proteinExistence type="predicted"/>
<dbReference type="AlphaFoldDB" id="A0A068RYC7"/>
<sequence>MTSQFYEETWCRHFKNNTLIATRYVAYCYKVQRCSRHFMRHVDYVITAVGLGSIMNTSSSRKKRNWITVF</sequence>
<evidence type="ECO:0000313" key="2">
    <source>
        <dbReference type="Proteomes" id="UP000027586"/>
    </source>
</evidence>
<accession>A0A068RYC7</accession>
<keyword evidence="2" id="KW-1185">Reference proteome</keyword>
<dbReference type="VEuPathDB" id="FungiDB:LCOR_05973.1"/>
<organism evidence="1 2">
    <name type="scientific">Lichtheimia corymbifera JMRC:FSU:9682</name>
    <dbReference type="NCBI Taxonomy" id="1263082"/>
    <lineage>
        <taxon>Eukaryota</taxon>
        <taxon>Fungi</taxon>
        <taxon>Fungi incertae sedis</taxon>
        <taxon>Mucoromycota</taxon>
        <taxon>Mucoromycotina</taxon>
        <taxon>Mucoromycetes</taxon>
        <taxon>Mucorales</taxon>
        <taxon>Lichtheimiaceae</taxon>
        <taxon>Lichtheimia</taxon>
    </lineage>
</organism>